<evidence type="ECO:0000256" key="10">
    <source>
        <dbReference type="ARBA" id="ARBA00022989"/>
    </source>
</evidence>
<dbReference type="GO" id="GO:0051301">
    <property type="term" value="P:cell division"/>
    <property type="evidence" value="ECO:0007669"/>
    <property type="project" value="UniProtKB-KW"/>
</dbReference>
<keyword evidence="13" id="KW-0961">Cell wall biogenesis/degradation</keyword>
<feature type="transmembrane region" description="Helical" evidence="22">
    <location>
        <begin position="97"/>
        <end position="116"/>
    </location>
</feature>
<dbReference type="GO" id="GO:0015648">
    <property type="term" value="F:lipid-linked peptidoglycan transporter activity"/>
    <property type="evidence" value="ECO:0007669"/>
    <property type="project" value="TreeGrafter"/>
</dbReference>
<keyword evidence="5" id="KW-0328">Glycosyltransferase</keyword>
<dbReference type="GO" id="GO:0032153">
    <property type="term" value="C:cell division site"/>
    <property type="evidence" value="ECO:0007669"/>
    <property type="project" value="TreeGrafter"/>
</dbReference>
<dbReference type="PANTHER" id="PTHR30474">
    <property type="entry name" value="CELL CYCLE PROTEIN"/>
    <property type="match status" value="1"/>
</dbReference>
<evidence type="ECO:0000256" key="20">
    <source>
        <dbReference type="ARBA" id="ARBA00049902"/>
    </source>
</evidence>
<accession>A0A6J4KWY1</accession>
<dbReference type="InterPro" id="IPR001182">
    <property type="entry name" value="FtsW/RodA"/>
</dbReference>
<dbReference type="GO" id="GO:0008955">
    <property type="term" value="F:peptidoglycan glycosyltransferase activity"/>
    <property type="evidence" value="ECO:0007669"/>
    <property type="project" value="UniProtKB-EC"/>
</dbReference>
<dbReference type="GO" id="GO:0009252">
    <property type="term" value="P:peptidoglycan biosynthetic process"/>
    <property type="evidence" value="ECO:0007669"/>
    <property type="project" value="UniProtKB-KW"/>
</dbReference>
<keyword evidence="8" id="KW-0133">Cell shape</keyword>
<dbReference type="PROSITE" id="PS00428">
    <property type="entry name" value="FTSW_RODA_SPOVE"/>
    <property type="match status" value="1"/>
</dbReference>
<reference evidence="23" key="1">
    <citation type="submission" date="2020-02" db="EMBL/GenBank/DDBJ databases">
        <authorList>
            <person name="Meier V. D."/>
        </authorList>
    </citation>
    <scope>NUCLEOTIDE SEQUENCE</scope>
    <source>
        <strain evidence="23">AVDCRST_MAG29</strain>
    </source>
</reference>
<evidence type="ECO:0000256" key="8">
    <source>
        <dbReference type="ARBA" id="ARBA00022960"/>
    </source>
</evidence>
<feature type="transmembrane region" description="Helical" evidence="22">
    <location>
        <begin position="326"/>
        <end position="356"/>
    </location>
</feature>
<keyword evidence="10 22" id="KW-1133">Transmembrane helix</keyword>
<evidence type="ECO:0000256" key="18">
    <source>
        <dbReference type="ARBA" id="ARBA00041418"/>
    </source>
</evidence>
<evidence type="ECO:0000256" key="11">
    <source>
        <dbReference type="ARBA" id="ARBA00023136"/>
    </source>
</evidence>
<dbReference type="GO" id="GO:0005886">
    <property type="term" value="C:plasma membrane"/>
    <property type="evidence" value="ECO:0007669"/>
    <property type="project" value="UniProtKB-SubCell"/>
</dbReference>
<comment type="subcellular location">
    <subcellularLocation>
        <location evidence="1">Cell membrane</location>
        <topology evidence="1">Multi-pass membrane protein</topology>
    </subcellularLocation>
</comment>
<evidence type="ECO:0000256" key="17">
    <source>
        <dbReference type="ARBA" id="ARBA00041185"/>
    </source>
</evidence>
<feature type="transmembrane region" description="Helical" evidence="22">
    <location>
        <begin position="362"/>
        <end position="384"/>
    </location>
</feature>
<evidence type="ECO:0000256" key="4">
    <source>
        <dbReference type="ARBA" id="ARBA00022618"/>
    </source>
</evidence>
<proteinExistence type="inferred from homology"/>
<evidence type="ECO:0000256" key="13">
    <source>
        <dbReference type="ARBA" id="ARBA00023316"/>
    </source>
</evidence>
<keyword evidence="6" id="KW-0808">Transferase</keyword>
<comment type="function">
    <text evidence="21">Peptidoglycan polymerase that is essential for cell division.</text>
</comment>
<feature type="transmembrane region" description="Helical" evidence="22">
    <location>
        <begin position="32"/>
        <end position="53"/>
    </location>
</feature>
<dbReference type="AlphaFoldDB" id="A0A6J4KWY1"/>
<feature type="transmembrane region" description="Helical" evidence="22">
    <location>
        <begin position="287"/>
        <end position="314"/>
    </location>
</feature>
<evidence type="ECO:0000256" key="12">
    <source>
        <dbReference type="ARBA" id="ARBA00023306"/>
    </source>
</evidence>
<comment type="pathway">
    <text evidence="2">Cell wall biogenesis; peptidoglycan biosynthesis.</text>
</comment>
<evidence type="ECO:0000256" key="9">
    <source>
        <dbReference type="ARBA" id="ARBA00022984"/>
    </source>
</evidence>
<keyword evidence="4 23" id="KW-0132">Cell division</keyword>
<evidence type="ECO:0000256" key="14">
    <source>
        <dbReference type="ARBA" id="ARBA00032370"/>
    </source>
</evidence>
<feature type="transmembrane region" description="Helical" evidence="22">
    <location>
        <begin position="65"/>
        <end position="85"/>
    </location>
</feature>
<name>A0A6J4KWY1_9ACTN</name>
<dbReference type="PANTHER" id="PTHR30474:SF2">
    <property type="entry name" value="PEPTIDOGLYCAN GLYCOSYLTRANSFERASE FTSW-RELATED"/>
    <property type="match status" value="1"/>
</dbReference>
<evidence type="ECO:0000256" key="15">
    <source>
        <dbReference type="ARBA" id="ARBA00033270"/>
    </source>
</evidence>
<dbReference type="GO" id="GO:0071555">
    <property type="term" value="P:cell wall organization"/>
    <property type="evidence" value="ECO:0007669"/>
    <property type="project" value="UniProtKB-KW"/>
</dbReference>
<keyword evidence="3" id="KW-1003">Cell membrane</keyword>
<dbReference type="NCBIfam" id="TIGR02614">
    <property type="entry name" value="ftsW"/>
    <property type="match status" value="1"/>
</dbReference>
<evidence type="ECO:0000256" key="19">
    <source>
        <dbReference type="ARBA" id="ARBA00044770"/>
    </source>
</evidence>
<organism evidence="23">
    <name type="scientific">uncultured Nocardioidaceae bacterium</name>
    <dbReference type="NCBI Taxonomy" id="253824"/>
    <lineage>
        <taxon>Bacteria</taxon>
        <taxon>Bacillati</taxon>
        <taxon>Actinomycetota</taxon>
        <taxon>Actinomycetes</taxon>
        <taxon>Propionibacteriales</taxon>
        <taxon>Nocardioidaceae</taxon>
        <taxon>environmental samples</taxon>
    </lineage>
</organism>
<evidence type="ECO:0000256" key="1">
    <source>
        <dbReference type="ARBA" id="ARBA00004651"/>
    </source>
</evidence>
<evidence type="ECO:0000313" key="23">
    <source>
        <dbReference type="EMBL" id="CAA9317876.1"/>
    </source>
</evidence>
<keyword evidence="12" id="KW-0131">Cell cycle</keyword>
<dbReference type="EC" id="2.4.99.28" evidence="19"/>
<evidence type="ECO:0000256" key="21">
    <source>
        <dbReference type="ARBA" id="ARBA00049966"/>
    </source>
</evidence>
<evidence type="ECO:0000256" key="7">
    <source>
        <dbReference type="ARBA" id="ARBA00022692"/>
    </source>
</evidence>
<sequence>MSSSTRQQPIDRPEPAMLSSLRQALDRPLTSYQLVIGVGALLLSLGVVMVLSASSVLSYSTYGNSYYIVLRQLMWVAVALPAGWIAAHLPVSVLRRLAYPALGLALVLLLLTYTPLGVSVNGNRNWLSLGGPLQVQPSEVAKLAVVLWSADLLARKDRLLDQSKHVLVPLLPVTALIFLLVVGQRDLGTSLVLGAIVLGMLWVVGAPLRLFALMLALLTAVVGALAVTDPERLQRLTTFTDPVGSIEGQGWQAAHGFYALASGQFWGVGLGASRQKWGGLPEAHTDFIFAVIGEELGLVGTLVVVLAFVALAYAGFRIATRAADPFVSYCAGGITVWLLAQAVVNLGMVLGLLPVIGIPLPLLSYGGSALVPTVAAFGMLLAFASTEPGARAALRAQRNARARRLRGAVVGRRTLRSQRSSPAGSGDR</sequence>
<dbReference type="InterPro" id="IPR018365">
    <property type="entry name" value="Cell_cycle_FtsW-rel_CS"/>
</dbReference>
<dbReference type="Pfam" id="PF01098">
    <property type="entry name" value="FTSW_RODA_SPOVE"/>
    <property type="match status" value="1"/>
</dbReference>
<feature type="transmembrane region" description="Helical" evidence="22">
    <location>
        <begin position="210"/>
        <end position="228"/>
    </location>
</feature>
<protein>
    <recommendedName>
        <fullName evidence="17">Probable peptidoglycan glycosyltransferase FtsW</fullName>
        <ecNumber evidence="19">2.4.99.28</ecNumber>
    </recommendedName>
    <alternativeName>
        <fullName evidence="18">Cell division protein FtsW</fullName>
    </alternativeName>
    <alternativeName>
        <fullName evidence="15">Cell wall polymerase</fullName>
    </alternativeName>
    <alternativeName>
        <fullName evidence="14">Peptidoglycan polymerase</fullName>
    </alternativeName>
</protein>
<evidence type="ECO:0000256" key="2">
    <source>
        <dbReference type="ARBA" id="ARBA00004752"/>
    </source>
</evidence>
<feature type="transmembrane region" description="Helical" evidence="22">
    <location>
        <begin position="166"/>
        <end position="182"/>
    </location>
</feature>
<comment type="catalytic activity">
    <reaction evidence="20">
        <text>[GlcNAc-(1-&gt;4)-Mur2Ac(oyl-L-Ala-gamma-D-Glu-L-Lys-D-Ala-D-Ala)](n)-di-trans,octa-cis-undecaprenyl diphosphate + beta-D-GlcNAc-(1-&gt;4)-Mur2Ac(oyl-L-Ala-gamma-D-Glu-L-Lys-D-Ala-D-Ala)-di-trans,octa-cis-undecaprenyl diphosphate = [GlcNAc-(1-&gt;4)-Mur2Ac(oyl-L-Ala-gamma-D-Glu-L-Lys-D-Ala-D-Ala)](n+1)-di-trans,octa-cis-undecaprenyl diphosphate + di-trans,octa-cis-undecaprenyl diphosphate + H(+)</text>
        <dbReference type="Rhea" id="RHEA:23708"/>
        <dbReference type="Rhea" id="RHEA-COMP:9602"/>
        <dbReference type="Rhea" id="RHEA-COMP:9603"/>
        <dbReference type="ChEBI" id="CHEBI:15378"/>
        <dbReference type="ChEBI" id="CHEBI:58405"/>
        <dbReference type="ChEBI" id="CHEBI:60033"/>
        <dbReference type="ChEBI" id="CHEBI:78435"/>
        <dbReference type="EC" id="2.4.99.28"/>
    </reaction>
</comment>
<evidence type="ECO:0000256" key="6">
    <source>
        <dbReference type="ARBA" id="ARBA00022679"/>
    </source>
</evidence>
<keyword evidence="7 22" id="KW-0812">Transmembrane</keyword>
<comment type="similarity">
    <text evidence="16">Belongs to the SEDS family. FtsW subfamily.</text>
</comment>
<keyword evidence="11 22" id="KW-0472">Membrane</keyword>
<gene>
    <name evidence="23" type="ORF">AVDCRST_MAG29-231</name>
</gene>
<keyword evidence="9" id="KW-0573">Peptidoglycan synthesis</keyword>
<evidence type="ECO:0000256" key="5">
    <source>
        <dbReference type="ARBA" id="ARBA00022676"/>
    </source>
</evidence>
<dbReference type="EMBL" id="CADCUG010000022">
    <property type="protein sequence ID" value="CAA9317876.1"/>
    <property type="molecule type" value="Genomic_DNA"/>
</dbReference>
<dbReference type="GO" id="GO:0008360">
    <property type="term" value="P:regulation of cell shape"/>
    <property type="evidence" value="ECO:0007669"/>
    <property type="project" value="UniProtKB-KW"/>
</dbReference>
<feature type="transmembrane region" description="Helical" evidence="22">
    <location>
        <begin position="188"/>
        <end position="205"/>
    </location>
</feature>
<evidence type="ECO:0000256" key="22">
    <source>
        <dbReference type="SAM" id="Phobius"/>
    </source>
</evidence>
<dbReference type="InterPro" id="IPR013437">
    <property type="entry name" value="FtsW"/>
</dbReference>
<evidence type="ECO:0000256" key="3">
    <source>
        <dbReference type="ARBA" id="ARBA00022475"/>
    </source>
</evidence>
<evidence type="ECO:0000256" key="16">
    <source>
        <dbReference type="ARBA" id="ARBA00038053"/>
    </source>
</evidence>